<evidence type="ECO:0000256" key="6">
    <source>
        <dbReference type="ARBA" id="ARBA00022967"/>
    </source>
</evidence>
<evidence type="ECO:0000259" key="12">
    <source>
        <dbReference type="PROSITE" id="PS51196"/>
    </source>
</evidence>
<keyword evidence="7" id="KW-0811">Translocation</keyword>
<keyword evidence="3" id="KW-0547">Nucleotide-binding</keyword>
<dbReference type="InterPro" id="IPR001650">
    <property type="entry name" value="Helicase_C-like"/>
</dbReference>
<evidence type="ECO:0000256" key="8">
    <source>
        <dbReference type="ARBA" id="ARBA00023136"/>
    </source>
</evidence>
<evidence type="ECO:0000313" key="14">
    <source>
        <dbReference type="Proteomes" id="UP000289886"/>
    </source>
</evidence>
<evidence type="ECO:0000256" key="1">
    <source>
        <dbReference type="ARBA" id="ARBA00022448"/>
    </source>
</evidence>
<feature type="domain" description="Helicase C-terminal" evidence="11">
    <location>
        <begin position="417"/>
        <end position="584"/>
    </location>
</feature>
<dbReference type="SUPFAM" id="SSF52540">
    <property type="entry name" value="P-loop containing nucleoside triphosphate hydrolases"/>
    <property type="match status" value="1"/>
</dbReference>
<name>A0A444UY40_ACIRT</name>
<comment type="caution">
    <text evidence="13">The sequence shown here is derived from an EMBL/GenBank/DDBJ whole genome shotgun (WGS) entry which is preliminary data.</text>
</comment>
<feature type="coiled-coil region" evidence="9">
    <location>
        <begin position="714"/>
        <end position="741"/>
    </location>
</feature>
<dbReference type="GO" id="GO:0005524">
    <property type="term" value="F:ATP binding"/>
    <property type="evidence" value="ECO:0007669"/>
    <property type="project" value="UniProtKB-KW"/>
</dbReference>
<keyword evidence="1" id="KW-0813">Transport</keyword>
<keyword evidence="6" id="KW-1278">Translocase</keyword>
<evidence type="ECO:0000256" key="7">
    <source>
        <dbReference type="ARBA" id="ARBA00023010"/>
    </source>
</evidence>
<dbReference type="InterPro" id="IPR044722">
    <property type="entry name" value="SecA_SF2_C"/>
</dbReference>
<evidence type="ECO:0000256" key="3">
    <source>
        <dbReference type="ARBA" id="ARBA00022741"/>
    </source>
</evidence>
<feature type="region of interest" description="Disordered" evidence="10">
    <location>
        <begin position="1"/>
        <end position="69"/>
    </location>
</feature>
<dbReference type="GO" id="GO:0006886">
    <property type="term" value="P:intracellular protein transport"/>
    <property type="evidence" value="ECO:0007669"/>
    <property type="project" value="InterPro"/>
</dbReference>
<evidence type="ECO:0000256" key="4">
    <source>
        <dbReference type="ARBA" id="ARBA00022840"/>
    </source>
</evidence>
<organism evidence="13 14">
    <name type="scientific">Acipenser ruthenus</name>
    <name type="common">Sterlet sturgeon</name>
    <dbReference type="NCBI Taxonomy" id="7906"/>
    <lineage>
        <taxon>Eukaryota</taxon>
        <taxon>Metazoa</taxon>
        <taxon>Chordata</taxon>
        <taxon>Craniata</taxon>
        <taxon>Vertebrata</taxon>
        <taxon>Euteleostomi</taxon>
        <taxon>Actinopterygii</taxon>
        <taxon>Chondrostei</taxon>
        <taxon>Acipenseriformes</taxon>
        <taxon>Acipenseridae</taxon>
        <taxon>Acipenser</taxon>
    </lineage>
</organism>
<dbReference type="PANTHER" id="PTHR30612:SF0">
    <property type="entry name" value="CHLOROPLAST PROTEIN-TRANSPORTING ATPASE"/>
    <property type="match status" value="1"/>
</dbReference>
<dbReference type="InterPro" id="IPR000185">
    <property type="entry name" value="SecA"/>
</dbReference>
<evidence type="ECO:0000256" key="5">
    <source>
        <dbReference type="ARBA" id="ARBA00022927"/>
    </source>
</evidence>
<sequence length="1599" mass="182009">MREQEERRQKEEQMRREEEERKRNEEQMRREEEERKQKEEQRRREEEERQKEEQRRAKEEKERREKLSERLESTYQKVKALSASERYTVNALDEKVTKRDTTVSHFDEFEKVDMPSNQELLSILSEKCSIPITALDFSHITSEQTEKLIMTLNSLLFQDWIHQCPSEEVLNHAQVLITELILVSLDIPDRVSFDHVAHSVQFTVETVSSTGRKFSESLELTQALFDTFIFLSETSTDSDLKTRAIVSKWTKRELSAEEDVLLKFHEILLDSMQGNNEGIKDFVLKVEETCYELLVTTVIQSSFEDPHSQLFKSLLGLVQTNQWAPIEAVKLLKTLAEKFEDDISVMKVLDLLNIYNISQEWQKKEGSSLIQFLDTIHSEDAYQNLENSFKSGDKSSFDFILAEMKKIENLEEDTLEKVCNIIHAVQTQLKHPQNETYEALVICESINKAKVIHKALKDQVPGELKLYTRSDSDNLAVTETPLNPGDVIVATNLAGRGTDIKISDEVNDSGGLFVVLTFLSLNARVELQAFGRTARKGKPGSAQLIVCSSHLQDSLRSAQTLQAVKETRDWWAKAKIEHIMTDDIPEVFLREELFTKYCEILNDIYSQIKDIHERKVTVAVMNEYWGLWLQIKSEEILQLKETELMQSLSVDIQNAKHQSESNESPSSSIYHYIHFANNALFERKKSAHLYKKAMDLDPSWAAIAFYSHAYCTIKEKQKNYIDNAIEDLSKAKESLGFFQEQCLVTSQLVNMSNRVSEEGNSRFEKHIFTKCEMLRFFENNIEEAIAKLSEIKGRGRDAVVEEASVFSLVPEYQTDINEELYDFYKLGLVNIFSVKEKPRFCWEGLVVFFLGIVQVVAGAILTAVTFGTLANIGMLLISEGISDCISGAEAMATGEFSWKSWAMDKGISIAISVVGFGVGKLLAKGFKASKEAIKGLGGRLKSLPCTLSKQARGGLNNVMKENMKNAMKYAGKELAEQTITYGVGKVEEKVVDEILNSIKEKSERAVMETVKHDMKTNPLRSHVDTLILSHAEDRKQISDLLKNKEHSKKLKGVFKTIAETVLHENCIGLDWQKQLSSSIFKVIERAKQDVKGIRKSILTAIQLGHMSVLCADAVAAMVNLYKEFNRKYCEELNKYYEDNKIGSNKIELSSEDEQALQVFREEVADVIAKELADVAVHIFHQKFSGHLVSIAQTQINKRVSQFTGRTVNTERTKEKLKAGQNSLYIANININAKTKKSLTEHEQQRVPSYAQKIEDPQSKGSLLDLRVLAEATGTKIVIFTEDKQDKLRKMQVLEPTTTTTSGTVELIYRPKGDQYLDGHYDVYINGRVVKVENADRSCMFHAVARGLKPGASEEQISSEAGKLRKLEAKALLDSPQHWASLIERKEWSDKIRGGDWFMAEGASPVTRGTINKARGKTGQYKTLLKANHGLGQYLNADHQPPVNSILQAYSKNQNSTLAEAMLKVATNNKPLDSKNIDKVKRDHGRYLPAVSVRKEAHMNFPTTTSQKYRDKIADYIAQNDAVSTLKMTFIGSTDKNILTGKAKMSNEDKAKQKESHLGMLEQWKSVISKQEHDELKTWINNEKYFDQNDRHYKEAQSLL</sequence>
<keyword evidence="5" id="KW-0653">Protein transport</keyword>
<dbReference type="Gene3D" id="3.40.50.300">
    <property type="entry name" value="P-loop containing nucleotide triphosphate hydrolases"/>
    <property type="match status" value="1"/>
</dbReference>
<dbReference type="PROSITE" id="PS51196">
    <property type="entry name" value="SECA_MOTOR_DEAD"/>
    <property type="match status" value="1"/>
</dbReference>
<evidence type="ECO:0000256" key="9">
    <source>
        <dbReference type="SAM" id="Coils"/>
    </source>
</evidence>
<keyword evidence="9" id="KW-0175">Coiled coil</keyword>
<dbReference type="CDD" id="cd22744">
    <property type="entry name" value="OTU"/>
    <property type="match status" value="1"/>
</dbReference>
<dbReference type="Proteomes" id="UP000289886">
    <property type="component" value="Unassembled WGS sequence"/>
</dbReference>
<evidence type="ECO:0000259" key="11">
    <source>
        <dbReference type="PROSITE" id="PS51194"/>
    </source>
</evidence>
<dbReference type="InterPro" id="IPR027417">
    <property type="entry name" value="P-loop_NTPase"/>
</dbReference>
<dbReference type="EMBL" id="SCEB01005169">
    <property type="protein sequence ID" value="RXM93095.1"/>
    <property type="molecule type" value="Genomic_DNA"/>
</dbReference>
<dbReference type="InterPro" id="IPR014018">
    <property type="entry name" value="SecA_motor_DEAD"/>
</dbReference>
<keyword evidence="2" id="KW-0963">Cytoplasm</keyword>
<reference evidence="13 14" key="1">
    <citation type="submission" date="2019-01" db="EMBL/GenBank/DDBJ databases">
        <title>Draft Genome and Complete Hox-Cluster Characterization of the Sterlet Sturgeon (Acipenser ruthenus).</title>
        <authorList>
            <person name="Wei Q."/>
        </authorList>
    </citation>
    <scope>NUCLEOTIDE SEQUENCE [LARGE SCALE GENOMIC DNA]</scope>
    <source>
        <strain evidence="13">WHYD16114868_AA</strain>
        <tissue evidence="13">Blood</tissue>
    </source>
</reference>
<dbReference type="GO" id="GO:0006605">
    <property type="term" value="P:protein targeting"/>
    <property type="evidence" value="ECO:0007669"/>
    <property type="project" value="InterPro"/>
</dbReference>
<dbReference type="PROSITE" id="PS51194">
    <property type="entry name" value="HELICASE_CTER"/>
    <property type="match status" value="1"/>
</dbReference>
<evidence type="ECO:0000256" key="2">
    <source>
        <dbReference type="ARBA" id="ARBA00022490"/>
    </source>
</evidence>
<keyword evidence="14" id="KW-1185">Reference proteome</keyword>
<evidence type="ECO:0000313" key="13">
    <source>
        <dbReference type="EMBL" id="RXM93095.1"/>
    </source>
</evidence>
<evidence type="ECO:0000256" key="10">
    <source>
        <dbReference type="SAM" id="MobiDB-lite"/>
    </source>
</evidence>
<dbReference type="Pfam" id="PF21090">
    <property type="entry name" value="P-loop_SecA"/>
    <property type="match status" value="1"/>
</dbReference>
<feature type="domain" description="SecA family profile" evidence="12">
    <location>
        <begin position="1"/>
        <end position="577"/>
    </location>
</feature>
<gene>
    <name evidence="13" type="ORF">EOD39_19444</name>
</gene>
<proteinExistence type="predicted"/>
<protein>
    <submittedName>
        <fullName evidence="13">Reticulocyte-binding protein 2-like a</fullName>
    </submittedName>
</protein>
<keyword evidence="8" id="KW-0472">Membrane</keyword>
<accession>A0A444UY40</accession>
<keyword evidence="4" id="KW-0067">ATP-binding</keyword>
<dbReference type="PANTHER" id="PTHR30612">
    <property type="entry name" value="SECA INNER MEMBRANE COMPONENT OF SEC PROTEIN SECRETION SYSTEM"/>
    <property type="match status" value="1"/>
</dbReference>